<dbReference type="Gene3D" id="3.90.79.10">
    <property type="entry name" value="Nucleoside Triphosphate Pyrophosphohydrolase"/>
    <property type="match status" value="1"/>
</dbReference>
<dbReference type="InterPro" id="IPR000086">
    <property type="entry name" value="NUDIX_hydrolase_dom"/>
</dbReference>
<evidence type="ECO:0000256" key="1">
    <source>
        <dbReference type="ARBA" id="ARBA00001936"/>
    </source>
</evidence>
<dbReference type="Pfam" id="PF00293">
    <property type="entry name" value="NUDIX"/>
    <property type="match status" value="1"/>
</dbReference>
<gene>
    <name evidence="13" type="primary">NCAS0G02500</name>
    <name evidence="13" type="ordered locus">NCAS_0G02500</name>
</gene>
<dbReference type="FunCoup" id="G0VIA2">
    <property type="interactions" value="379"/>
</dbReference>
<feature type="compositionally biased region" description="Low complexity" evidence="11">
    <location>
        <begin position="308"/>
        <end position="318"/>
    </location>
</feature>
<dbReference type="eggNOG" id="KOG2937">
    <property type="taxonomic scope" value="Eukaryota"/>
</dbReference>
<evidence type="ECO:0000313" key="13">
    <source>
        <dbReference type="EMBL" id="CCC71137.1"/>
    </source>
</evidence>
<dbReference type="RefSeq" id="XP_003677489.1">
    <property type="nucleotide sequence ID" value="XM_003677441.1"/>
</dbReference>
<feature type="compositionally biased region" description="Basic and acidic residues" evidence="11">
    <location>
        <begin position="562"/>
        <end position="574"/>
    </location>
</feature>
<evidence type="ECO:0000256" key="5">
    <source>
        <dbReference type="ARBA" id="ARBA00022664"/>
    </source>
</evidence>
<dbReference type="InterPro" id="IPR036189">
    <property type="entry name" value="DCP2_BoxA_sf"/>
</dbReference>
<dbReference type="GO" id="GO:0030145">
    <property type="term" value="F:manganese ion binding"/>
    <property type="evidence" value="ECO:0007669"/>
    <property type="project" value="InterPro"/>
</dbReference>
<dbReference type="InterPro" id="IPR007722">
    <property type="entry name" value="DCP2_BoxA"/>
</dbReference>
<dbReference type="GO" id="GO:0000184">
    <property type="term" value="P:nuclear-transcribed mRNA catabolic process, nonsense-mediated decay"/>
    <property type="evidence" value="ECO:0007669"/>
    <property type="project" value="UniProtKB-KW"/>
</dbReference>
<dbReference type="AlphaFoldDB" id="G0VIA2"/>
<evidence type="ECO:0000256" key="3">
    <source>
        <dbReference type="ARBA" id="ARBA00005279"/>
    </source>
</evidence>
<dbReference type="OrthoDB" id="18996at2759"/>
<dbReference type="GO" id="GO:0060261">
    <property type="term" value="P:positive regulation of transcription initiation by RNA polymerase II"/>
    <property type="evidence" value="ECO:0007669"/>
    <property type="project" value="EnsemblFungi"/>
</dbReference>
<evidence type="ECO:0000256" key="6">
    <source>
        <dbReference type="ARBA" id="ARBA00022723"/>
    </source>
</evidence>
<dbReference type="PROSITE" id="PS51462">
    <property type="entry name" value="NUDIX"/>
    <property type="match status" value="1"/>
</dbReference>
<dbReference type="InterPro" id="IPR044099">
    <property type="entry name" value="Dcp2_NUDIX"/>
</dbReference>
<reference evidence="13 14" key="1">
    <citation type="journal article" date="2011" name="Proc. Natl. Acad. Sci. U.S.A.">
        <title>Evolutionary erosion of yeast sex chromosomes by mating-type switching accidents.</title>
        <authorList>
            <person name="Gordon J.L."/>
            <person name="Armisen D."/>
            <person name="Proux-Wera E."/>
            <person name="Oheigeartaigh S.S."/>
            <person name="Byrne K.P."/>
            <person name="Wolfe K.H."/>
        </authorList>
    </citation>
    <scope>NUCLEOTIDE SEQUENCE [LARGE SCALE GENOMIC DNA]</scope>
    <source>
        <strain evidence="14">ATCC 76901 / BCRC 22586 / CBS 4309 / NBRC 1992 / NRRL Y-12630</strain>
    </source>
</reference>
<evidence type="ECO:0000256" key="4">
    <source>
        <dbReference type="ARBA" id="ARBA00022490"/>
    </source>
</evidence>
<feature type="compositionally biased region" description="Low complexity" evidence="11">
    <location>
        <begin position="547"/>
        <end position="556"/>
    </location>
</feature>
<protein>
    <recommendedName>
        <fullName evidence="12">Nudix hydrolase domain-containing protein</fullName>
    </recommendedName>
</protein>
<comment type="subcellular location">
    <subcellularLocation>
        <location evidence="2">Cytoplasm</location>
        <location evidence="2">P-body</location>
    </subcellularLocation>
</comment>
<feature type="domain" description="Nudix hydrolase" evidence="12">
    <location>
        <begin position="101"/>
        <end position="228"/>
    </location>
</feature>
<feature type="region of interest" description="Disordered" evidence="11">
    <location>
        <begin position="429"/>
        <end position="492"/>
    </location>
</feature>
<dbReference type="FunFam" id="3.90.79.10:FF:000045">
    <property type="entry name" value="mRNA-decapping enzyme 2"/>
    <property type="match status" value="1"/>
</dbReference>
<keyword evidence="9" id="KW-0866">Nonsense-mediated mRNA decay</keyword>
<dbReference type="OMA" id="FPILENE"/>
<keyword evidence="7" id="KW-0378">Hydrolase</keyword>
<feature type="region of interest" description="Disordered" evidence="11">
    <location>
        <begin position="538"/>
        <end position="576"/>
    </location>
</feature>
<evidence type="ECO:0000259" key="12">
    <source>
        <dbReference type="PROSITE" id="PS51462"/>
    </source>
</evidence>
<dbReference type="GO" id="GO:0003682">
    <property type="term" value="F:chromatin binding"/>
    <property type="evidence" value="ECO:0007669"/>
    <property type="project" value="EnsemblFungi"/>
</dbReference>
<dbReference type="GO" id="GO:0098745">
    <property type="term" value="C:RNA decapping complex"/>
    <property type="evidence" value="ECO:0007669"/>
    <property type="project" value="EnsemblFungi"/>
</dbReference>
<evidence type="ECO:0000256" key="7">
    <source>
        <dbReference type="ARBA" id="ARBA00022801"/>
    </source>
</evidence>
<evidence type="ECO:0000256" key="11">
    <source>
        <dbReference type="SAM" id="MobiDB-lite"/>
    </source>
</evidence>
<dbReference type="SUPFAM" id="SSF55811">
    <property type="entry name" value="Nudix"/>
    <property type="match status" value="1"/>
</dbReference>
<reference key="2">
    <citation type="submission" date="2011-08" db="EMBL/GenBank/DDBJ databases">
        <title>Genome sequence of Naumovozyma castellii.</title>
        <authorList>
            <person name="Gordon J.L."/>
            <person name="Armisen D."/>
            <person name="Proux-Wera E."/>
            <person name="OhEigeartaigh S.S."/>
            <person name="Byrne K.P."/>
            <person name="Wolfe K.H."/>
        </authorList>
    </citation>
    <scope>NUCLEOTIDE SEQUENCE</scope>
    <source>
        <strain>Type strain:CBS 4309</strain>
    </source>
</reference>
<feature type="region of interest" description="Disordered" evidence="11">
    <location>
        <begin position="822"/>
        <end position="842"/>
    </location>
</feature>
<evidence type="ECO:0000256" key="9">
    <source>
        <dbReference type="ARBA" id="ARBA00023161"/>
    </source>
</evidence>
<dbReference type="GO" id="GO:0003729">
    <property type="term" value="F:mRNA binding"/>
    <property type="evidence" value="ECO:0007669"/>
    <property type="project" value="EnsemblFungi"/>
</dbReference>
<dbReference type="GO" id="GO:0031087">
    <property type="term" value="P:deadenylation-independent decapping of nuclear-transcribed mRNA"/>
    <property type="evidence" value="ECO:0007669"/>
    <property type="project" value="EnsemblFungi"/>
</dbReference>
<feature type="region of interest" description="Disordered" evidence="11">
    <location>
        <begin position="286"/>
        <end position="320"/>
    </location>
</feature>
<dbReference type="EMBL" id="HE576758">
    <property type="protein sequence ID" value="CCC71137.1"/>
    <property type="molecule type" value="Genomic_DNA"/>
</dbReference>
<keyword evidence="5" id="KW-0507">mRNA processing</keyword>
<feature type="compositionally biased region" description="Acidic residues" evidence="11">
    <location>
        <begin position="459"/>
        <end position="489"/>
    </location>
</feature>
<keyword evidence="8" id="KW-0694">RNA-binding</keyword>
<dbReference type="GO" id="GO:0000932">
    <property type="term" value="C:P-body"/>
    <property type="evidence" value="ECO:0007669"/>
    <property type="project" value="UniProtKB-SubCell"/>
</dbReference>
<dbReference type="KEGG" id="ncs:NCAS_0G02500"/>
<dbReference type="SUPFAM" id="SSF140586">
    <property type="entry name" value="Dcp2 domain-like"/>
    <property type="match status" value="1"/>
</dbReference>
<dbReference type="Proteomes" id="UP000001640">
    <property type="component" value="Chromosome 7"/>
</dbReference>
<dbReference type="PROSITE" id="PS00893">
    <property type="entry name" value="NUDIX_BOX"/>
    <property type="match status" value="1"/>
</dbReference>
<dbReference type="PANTHER" id="PTHR23114:SF17">
    <property type="entry name" value="M7GPPPN-MRNA HYDROLASE"/>
    <property type="match status" value="1"/>
</dbReference>
<dbReference type="GeneID" id="96904802"/>
<organism evidence="13 14">
    <name type="scientific">Naumovozyma castellii</name>
    <name type="common">Yeast</name>
    <name type="synonym">Saccharomyces castellii</name>
    <dbReference type="NCBI Taxonomy" id="27288"/>
    <lineage>
        <taxon>Eukaryota</taxon>
        <taxon>Fungi</taxon>
        <taxon>Dikarya</taxon>
        <taxon>Ascomycota</taxon>
        <taxon>Saccharomycotina</taxon>
        <taxon>Saccharomycetes</taxon>
        <taxon>Saccharomycetales</taxon>
        <taxon>Saccharomycetaceae</taxon>
        <taxon>Naumovozyma</taxon>
    </lineage>
</organism>
<dbReference type="GO" id="GO:0140933">
    <property type="term" value="F:5'-(N(7)-methylguanosine 5'-triphospho)-[mRNA] hydrolase activity"/>
    <property type="evidence" value="ECO:0007669"/>
    <property type="project" value="InterPro"/>
</dbReference>
<evidence type="ECO:0000256" key="8">
    <source>
        <dbReference type="ARBA" id="ARBA00022884"/>
    </source>
</evidence>
<keyword evidence="14" id="KW-1185">Reference proteome</keyword>
<comment type="cofactor">
    <cofactor evidence="1">
        <name>Mn(2+)</name>
        <dbReference type="ChEBI" id="CHEBI:29035"/>
    </cofactor>
</comment>
<keyword evidence="10" id="KW-0464">Manganese</keyword>
<dbReference type="CDD" id="cd03672">
    <property type="entry name" value="NUDIX_Dcp2p_Nudt20"/>
    <property type="match status" value="1"/>
</dbReference>
<accession>G0VIA2</accession>
<dbReference type="PANTHER" id="PTHR23114">
    <property type="entry name" value="M7GPPPN-MRNA HYDROLASE"/>
    <property type="match status" value="1"/>
</dbReference>
<dbReference type="GO" id="GO:0005634">
    <property type="term" value="C:nucleus"/>
    <property type="evidence" value="ECO:0007669"/>
    <property type="project" value="EnsemblFungi"/>
</dbReference>
<dbReference type="Gene3D" id="1.10.10.1050">
    <property type="entry name" value="Dcp2, box A domain"/>
    <property type="match status" value="1"/>
</dbReference>
<evidence type="ECO:0000313" key="14">
    <source>
        <dbReference type="Proteomes" id="UP000001640"/>
    </source>
</evidence>
<comment type="similarity">
    <text evidence="3">Belongs to the Nudix hydrolase family. DCP2 subfamily.</text>
</comment>
<name>G0VIA2_NAUCA</name>
<proteinExistence type="inferred from homology"/>
<dbReference type="STRING" id="1064592.G0VIA2"/>
<dbReference type="SMART" id="SM01125">
    <property type="entry name" value="DCP2"/>
    <property type="match status" value="1"/>
</dbReference>
<evidence type="ECO:0000256" key="10">
    <source>
        <dbReference type="ARBA" id="ARBA00023211"/>
    </source>
</evidence>
<dbReference type="InParanoid" id="G0VIA2"/>
<dbReference type="InterPro" id="IPR020084">
    <property type="entry name" value="NUDIX_hydrolase_CS"/>
</dbReference>
<dbReference type="Pfam" id="PF05026">
    <property type="entry name" value="DCP2"/>
    <property type="match status" value="1"/>
</dbReference>
<keyword evidence="6" id="KW-0479">Metal-binding</keyword>
<dbReference type="InterPro" id="IPR015797">
    <property type="entry name" value="NUDIX_hydrolase-like_dom_sf"/>
</dbReference>
<sequence>MSLSLRPALENVTSVDRVLEDLLVRFIINCPPEDLSSVERELFHFEEASWFYTDFIKLMNPTLPNLKIKSFATRIIKLCPLIWKWDIKADEAMQKFSKYKKSIPVRGAAIFNDKLNKILLVQGTESDSWSFPRGKISKDEDDVMCCIREVKEEIGFDLTDYIDENQFIERNIQGKNYKIFLVSGVSEEFQFKPQVRNEIEKIEWRDFKKMSKTMYKSNVKYYLINSMMRPLSMWIKHQKQIKNDDQLKQYAEEQLKLLLGITKGEQVDPGRELLNMLHSAVHMDEATQQQQQQPLSASSTVNNNAPMTTTTTPQTQTPLPIHPNALLYPPVFNNMAFQPFAPFPFVNGNNQFMIPQPNIPLPQPLIPPHPHLPSATPNIGALSKPTLINNHELNMNNNNNNSGKQLLDILHSNQQERKKSNSSQLLDILKKPSNAKQNEPSLLDVLKKPSHQYTTINSNEEDENDNDEESYEVFESSSEDGGDDDDEGFQDAHDVIDNHNENTNFKPPHLDNLHYMTNNVKIEHVSLKKQKDIKSLRNNTTNDQEDYSSSLSNSDSESQEIEEQKLKEIGKEENPPLEISSNDVIIENAFHDGDIPHMDNKDESVKSMNSSMMKENVKKPKFKILKRGENISDIKLDNNEPTIAEEPTTNTDSKTLLNMLKTPKEPEAPSSVLLNILKKPTEEQNDNAKDSNILLNMLKKPSTSPPVANEEHTQNSSTVLLNMLKKQSPESNTDAKGSEELMDMLKHPHNGHMEQKVSPELLNADRRSSTLSPFSMEQSTSINTPNLGNTMQNTIPENLYDNQNRAQYSTASNELLSMLHKKPSNEQQQANPESGLIDSFPSNSHIQNNFSASNELLNILHKRA</sequence>
<dbReference type="GO" id="GO:0000290">
    <property type="term" value="P:deadenylation-dependent decapping of nuclear-transcribed mRNA"/>
    <property type="evidence" value="ECO:0007669"/>
    <property type="project" value="EnsemblFungi"/>
</dbReference>
<keyword evidence="4" id="KW-0963">Cytoplasm</keyword>
<dbReference type="GO" id="GO:0034063">
    <property type="term" value="P:stress granule assembly"/>
    <property type="evidence" value="ECO:0007669"/>
    <property type="project" value="EnsemblFungi"/>
</dbReference>
<dbReference type="GO" id="GO:0006397">
    <property type="term" value="P:mRNA processing"/>
    <property type="evidence" value="ECO:0007669"/>
    <property type="project" value="UniProtKB-KW"/>
</dbReference>
<dbReference type="HOGENOM" id="CLU_009571_0_0_1"/>
<feature type="compositionally biased region" description="Polar residues" evidence="11">
    <location>
        <begin position="294"/>
        <end position="307"/>
    </location>
</feature>
<dbReference type="GO" id="GO:0098562">
    <property type="term" value="C:cytoplasmic side of membrane"/>
    <property type="evidence" value="ECO:0007669"/>
    <property type="project" value="EnsemblFungi"/>
</dbReference>
<evidence type="ECO:0000256" key="2">
    <source>
        <dbReference type="ARBA" id="ARBA00004201"/>
    </source>
</evidence>